<comment type="similarity">
    <text evidence="1">Belongs to the LysR transcriptional regulatory family.</text>
</comment>
<keyword evidence="4" id="KW-0804">Transcription</keyword>
<dbReference type="FunFam" id="1.10.10.10:FF:000001">
    <property type="entry name" value="LysR family transcriptional regulator"/>
    <property type="match status" value="1"/>
</dbReference>
<comment type="caution">
    <text evidence="6">The sequence shown here is derived from an EMBL/GenBank/DDBJ whole genome shotgun (WGS) entry which is preliminary data.</text>
</comment>
<dbReference type="CDD" id="cd05466">
    <property type="entry name" value="PBP2_LTTR_substrate"/>
    <property type="match status" value="1"/>
</dbReference>
<dbReference type="Gene3D" id="1.10.10.10">
    <property type="entry name" value="Winged helix-like DNA-binding domain superfamily/Winged helix DNA-binding domain"/>
    <property type="match status" value="1"/>
</dbReference>
<sequence length="285" mass="30360">MLSRRHLRQFLALVDTGSFTAAANQLHVSQPTLSAGIAELERELGAAVILRERRALRLTEAGNRLLVHARSIEREFGLAERGVLAAPSPAPPLRLGVIASLSTRMVAGVAARFAPSRLTLTEAPDADLRRRLAEHRLDAVLTTLHGAEAGAEALLEEGYAMVLPAAHRFAAREMLLPEELAGETMIARRSCEILAETSRFFTARGVRPHFAFRGANDDRCLALVAAGAGVTTAPVSLAGEGTVAVPLQGYDYRRRIGLIVAGGQEDLIAASGLRSILREVLAAAG</sequence>
<evidence type="ECO:0000256" key="4">
    <source>
        <dbReference type="ARBA" id="ARBA00023163"/>
    </source>
</evidence>
<dbReference type="GO" id="GO:0003677">
    <property type="term" value="F:DNA binding"/>
    <property type="evidence" value="ECO:0007669"/>
    <property type="project" value="UniProtKB-KW"/>
</dbReference>
<evidence type="ECO:0000256" key="1">
    <source>
        <dbReference type="ARBA" id="ARBA00009437"/>
    </source>
</evidence>
<dbReference type="SUPFAM" id="SSF53850">
    <property type="entry name" value="Periplasmic binding protein-like II"/>
    <property type="match status" value="1"/>
</dbReference>
<dbReference type="Proteomes" id="UP000321464">
    <property type="component" value="Unassembled WGS sequence"/>
</dbReference>
<dbReference type="InterPro" id="IPR036388">
    <property type="entry name" value="WH-like_DNA-bd_sf"/>
</dbReference>
<evidence type="ECO:0000259" key="5">
    <source>
        <dbReference type="PROSITE" id="PS50931"/>
    </source>
</evidence>
<dbReference type="EMBL" id="BJYR01000011">
    <property type="protein sequence ID" value="GEN99824.1"/>
    <property type="molecule type" value="Genomic_DNA"/>
</dbReference>
<dbReference type="InterPro" id="IPR005119">
    <property type="entry name" value="LysR_subst-bd"/>
</dbReference>
<dbReference type="Pfam" id="PF03466">
    <property type="entry name" value="LysR_substrate"/>
    <property type="match status" value="1"/>
</dbReference>
<keyword evidence="3" id="KW-0238">DNA-binding</keyword>
<dbReference type="PROSITE" id="PS50931">
    <property type="entry name" value="HTH_LYSR"/>
    <property type="match status" value="1"/>
</dbReference>
<name>A0A512AJG0_9SPHN</name>
<protein>
    <submittedName>
        <fullName evidence="6">Transcriptional regulator CynR</fullName>
    </submittedName>
</protein>
<accession>A0A512AJG0</accession>
<dbReference type="GO" id="GO:0003700">
    <property type="term" value="F:DNA-binding transcription factor activity"/>
    <property type="evidence" value="ECO:0007669"/>
    <property type="project" value="InterPro"/>
</dbReference>
<reference evidence="6 7" key="1">
    <citation type="submission" date="2019-07" db="EMBL/GenBank/DDBJ databases">
        <title>Whole genome shotgun sequence of Novosphingobium sediminis NBRC 106119.</title>
        <authorList>
            <person name="Hosoyama A."/>
            <person name="Uohara A."/>
            <person name="Ohji S."/>
            <person name="Ichikawa N."/>
        </authorList>
    </citation>
    <scope>NUCLEOTIDE SEQUENCE [LARGE SCALE GENOMIC DNA]</scope>
    <source>
        <strain evidence="6 7">NBRC 106119</strain>
    </source>
</reference>
<feature type="domain" description="HTH lysR-type" evidence="5">
    <location>
        <begin position="1"/>
        <end position="59"/>
    </location>
</feature>
<evidence type="ECO:0000256" key="3">
    <source>
        <dbReference type="ARBA" id="ARBA00023125"/>
    </source>
</evidence>
<evidence type="ECO:0000313" key="7">
    <source>
        <dbReference type="Proteomes" id="UP000321464"/>
    </source>
</evidence>
<dbReference type="InterPro" id="IPR000847">
    <property type="entry name" value="LysR_HTH_N"/>
</dbReference>
<dbReference type="Pfam" id="PF00126">
    <property type="entry name" value="HTH_1"/>
    <property type="match status" value="1"/>
</dbReference>
<dbReference type="GO" id="GO:0032993">
    <property type="term" value="C:protein-DNA complex"/>
    <property type="evidence" value="ECO:0007669"/>
    <property type="project" value="TreeGrafter"/>
</dbReference>
<dbReference type="InterPro" id="IPR036390">
    <property type="entry name" value="WH_DNA-bd_sf"/>
</dbReference>
<dbReference type="OrthoDB" id="9815174at2"/>
<dbReference type="RefSeq" id="WP_147159158.1">
    <property type="nucleotide sequence ID" value="NZ_BJYR01000011.1"/>
</dbReference>
<evidence type="ECO:0000256" key="2">
    <source>
        <dbReference type="ARBA" id="ARBA00023015"/>
    </source>
</evidence>
<dbReference type="AlphaFoldDB" id="A0A512AJG0"/>
<dbReference type="PANTHER" id="PTHR30346:SF28">
    <property type="entry name" value="HTH-TYPE TRANSCRIPTIONAL REGULATOR CYNR"/>
    <property type="match status" value="1"/>
</dbReference>
<evidence type="ECO:0000313" key="6">
    <source>
        <dbReference type="EMBL" id="GEN99824.1"/>
    </source>
</evidence>
<keyword evidence="7" id="KW-1185">Reference proteome</keyword>
<dbReference type="PANTHER" id="PTHR30346">
    <property type="entry name" value="TRANSCRIPTIONAL DUAL REGULATOR HCAR-RELATED"/>
    <property type="match status" value="1"/>
</dbReference>
<proteinExistence type="inferred from homology"/>
<dbReference type="Gene3D" id="3.40.190.10">
    <property type="entry name" value="Periplasmic binding protein-like II"/>
    <property type="match status" value="2"/>
</dbReference>
<dbReference type="PRINTS" id="PR00039">
    <property type="entry name" value="HTHLYSR"/>
</dbReference>
<keyword evidence="2" id="KW-0805">Transcription regulation</keyword>
<organism evidence="6 7">
    <name type="scientific">Novosphingobium sediminis</name>
    <dbReference type="NCBI Taxonomy" id="707214"/>
    <lineage>
        <taxon>Bacteria</taxon>
        <taxon>Pseudomonadati</taxon>
        <taxon>Pseudomonadota</taxon>
        <taxon>Alphaproteobacteria</taxon>
        <taxon>Sphingomonadales</taxon>
        <taxon>Sphingomonadaceae</taxon>
        <taxon>Novosphingobium</taxon>
    </lineage>
</organism>
<dbReference type="SUPFAM" id="SSF46785">
    <property type="entry name" value="Winged helix' DNA-binding domain"/>
    <property type="match status" value="1"/>
</dbReference>
<gene>
    <name evidence="6" type="ORF">NSE01_16570</name>
</gene>